<name>A0A6N6M6I7_9FLAO</name>
<keyword evidence="6" id="KW-1185">Reference proteome</keyword>
<comment type="caution">
    <text evidence="5">The sequence shown here is derived from an EMBL/GenBank/DDBJ whole genome shotgun (WGS) entry which is preliminary data.</text>
</comment>
<dbReference type="OrthoDB" id="951108at2"/>
<dbReference type="Proteomes" id="UP000435357">
    <property type="component" value="Unassembled WGS sequence"/>
</dbReference>
<dbReference type="RefSeq" id="WP_151169330.1">
    <property type="nucleotide sequence ID" value="NZ_WACR01000009.1"/>
</dbReference>
<evidence type="ECO:0000259" key="3">
    <source>
        <dbReference type="Pfam" id="PF14344"/>
    </source>
</evidence>
<dbReference type="NCBIfam" id="TIGR04183">
    <property type="entry name" value="Por_Secre_tail"/>
    <property type="match status" value="1"/>
</dbReference>
<protein>
    <submittedName>
        <fullName evidence="5">DUF4397 domain-containing protein</fullName>
    </submittedName>
</protein>
<organism evidence="5 6">
    <name type="scientific">Salibacter halophilus</name>
    <dbReference type="NCBI Taxonomy" id="1803916"/>
    <lineage>
        <taxon>Bacteria</taxon>
        <taxon>Pseudomonadati</taxon>
        <taxon>Bacteroidota</taxon>
        <taxon>Flavobacteriia</taxon>
        <taxon>Flavobacteriales</taxon>
        <taxon>Salibacteraceae</taxon>
        <taxon>Salibacter</taxon>
    </lineage>
</organism>
<dbReference type="InterPro" id="IPR026444">
    <property type="entry name" value="Secre_tail"/>
</dbReference>
<dbReference type="InterPro" id="IPR025510">
    <property type="entry name" value="DUF4397"/>
</dbReference>
<dbReference type="Pfam" id="PF14344">
    <property type="entry name" value="DUF4397"/>
    <property type="match status" value="2"/>
</dbReference>
<evidence type="ECO:0000313" key="5">
    <source>
        <dbReference type="EMBL" id="KAB1063234.1"/>
    </source>
</evidence>
<dbReference type="EMBL" id="WACR01000009">
    <property type="protein sequence ID" value="KAB1063234.1"/>
    <property type="molecule type" value="Genomic_DNA"/>
</dbReference>
<gene>
    <name evidence="5" type="ORF">F3059_11370</name>
</gene>
<evidence type="ECO:0000313" key="6">
    <source>
        <dbReference type="Proteomes" id="UP000435357"/>
    </source>
</evidence>
<feature type="chain" id="PRO_5027086354" evidence="2">
    <location>
        <begin position="25"/>
        <end position="810"/>
    </location>
</feature>
<feature type="domain" description="DUF4397" evidence="3">
    <location>
        <begin position="25"/>
        <end position="113"/>
    </location>
</feature>
<feature type="domain" description="Secretion system C-terminal sorting" evidence="4">
    <location>
        <begin position="738"/>
        <end position="805"/>
    </location>
</feature>
<feature type="signal peptide" evidence="2">
    <location>
        <begin position="1"/>
        <end position="24"/>
    </location>
</feature>
<evidence type="ECO:0000256" key="1">
    <source>
        <dbReference type="ARBA" id="ARBA00022729"/>
    </source>
</evidence>
<dbReference type="Pfam" id="PF18962">
    <property type="entry name" value="Por_Secre_tail"/>
    <property type="match status" value="1"/>
</dbReference>
<keyword evidence="1 2" id="KW-0732">Signal</keyword>
<proteinExistence type="predicted"/>
<reference evidence="5 6" key="1">
    <citation type="submission" date="2019-09" db="EMBL/GenBank/DDBJ databases">
        <title>Genomes of Cryomorphaceae.</title>
        <authorList>
            <person name="Bowman J.P."/>
        </authorList>
    </citation>
    <scope>NUCLEOTIDE SEQUENCE [LARGE SCALE GENOMIC DNA]</scope>
    <source>
        <strain evidence="5 6">KCTC 52047</strain>
    </source>
</reference>
<sequence>MKKLLQISSLVFTLLVGINSIAQTARVQVIHNSPDVNAQTVDVWVNNMLALDDFEFRTATPFLDLPAGVPVEIRVKGSNSQDTTNPLFFTTQTLQANETYVAVANGLVSQMGYSNFEPFTISIFPTGREQAANQGASETDVLAFHGATDAPTVDIAEVGVGAGTIIDDLNYGSFSASYLSLNTADYTIQVQDQTGAVTVREYAAPLQTLGLQDSALVVLASGFLDPSANNNSEGFGLYVALPSGGQLIELPMSTATAQFAHNSADMAAEVVDIYMVDPVGVTLAKLDDVTYQSATGFLPAPASIDNSLEVQAVIAPDTSTSPASGIYTQNIALSTDSSYVAIASGIVSGSGYNPSQPFNIDVFEGARSSSQNAGQVDVLVYHGATDAPTVDVFENTLGATIVDDLDYGSFQGYINAPLADLDLTVRDGSGSIDVRNFNAPLATLGLGDTALTVVASGFLDPSQNSDGQEFGLYAILPQGGPFVELPMQTAQMQIIHNSADMAAETVDLYAEGPAGEQLGKIDDVSFRTATPFMEVPSGIDLTFHVADESSMDFSNSIFDKTVILNENSSNIVIANGIVSQSGYTPDASQVGFDLYLNTNARTEAANSGETDVLVFHGATDAPTVDVVEVDAGAGTLVDDIDYGNFSSYLELATADYQLNVTSSDGQTTVAGFSAPLATLNLQDSAITVLASGFLDPSQNSNGEAFGLWAALPEGGNLVELPSVPTSVDEVVNKENVSIYPNPAVDQLTIELPNDVQGEVEIYDMLGSMVRTDRLNSARNVIDMSELSAGQYIYRIKTDNTTLNGKVMKIK</sequence>
<feature type="domain" description="DUF4397" evidence="3">
    <location>
        <begin position="490"/>
        <end position="626"/>
    </location>
</feature>
<accession>A0A6N6M6I7</accession>
<dbReference type="AlphaFoldDB" id="A0A6N6M6I7"/>
<evidence type="ECO:0000256" key="2">
    <source>
        <dbReference type="SAM" id="SignalP"/>
    </source>
</evidence>
<evidence type="ECO:0000259" key="4">
    <source>
        <dbReference type="Pfam" id="PF18962"/>
    </source>
</evidence>